<dbReference type="InterPro" id="IPR011051">
    <property type="entry name" value="RmlC_Cupin_sf"/>
</dbReference>
<dbReference type="SUPFAM" id="SSF51182">
    <property type="entry name" value="RmlC-like cupins"/>
    <property type="match status" value="1"/>
</dbReference>
<dbReference type="GeneID" id="81409924"/>
<reference evidence="3" key="1">
    <citation type="submission" date="2022-11" db="EMBL/GenBank/DDBJ databases">
        <authorList>
            <person name="Petersen C."/>
        </authorList>
    </citation>
    <scope>NUCLEOTIDE SEQUENCE</scope>
    <source>
        <strain evidence="3">IBT 22155</strain>
    </source>
</reference>
<dbReference type="Pfam" id="PF06172">
    <property type="entry name" value="Cupin_5"/>
    <property type="match status" value="1"/>
</dbReference>
<evidence type="ECO:0000259" key="2">
    <source>
        <dbReference type="Pfam" id="PF06172"/>
    </source>
</evidence>
<dbReference type="CDD" id="cd06121">
    <property type="entry name" value="cupin_YML079wp"/>
    <property type="match status" value="1"/>
</dbReference>
<evidence type="ECO:0000313" key="4">
    <source>
        <dbReference type="Proteomes" id="UP001149079"/>
    </source>
</evidence>
<name>A0A9W9KUP4_9EURO</name>
<dbReference type="AlphaFoldDB" id="A0A9W9KUP4"/>
<dbReference type="InterPro" id="IPR039935">
    <property type="entry name" value="YML079W-like"/>
</dbReference>
<protein>
    <recommendedName>
        <fullName evidence="2">DUF985 domain-containing protein</fullName>
    </recommendedName>
</protein>
<dbReference type="PANTHER" id="PTHR33387:SF3">
    <property type="entry name" value="DUF985 DOMAIN-CONTAINING PROTEIN"/>
    <property type="match status" value="1"/>
</dbReference>
<feature type="domain" description="DUF985" evidence="2">
    <location>
        <begin position="28"/>
        <end position="182"/>
    </location>
</feature>
<keyword evidence="4" id="KW-1185">Reference proteome</keyword>
<dbReference type="InterPro" id="IPR014710">
    <property type="entry name" value="RmlC-like_jellyroll"/>
</dbReference>
<dbReference type="InterPro" id="IPR009327">
    <property type="entry name" value="Cupin_DUF985"/>
</dbReference>
<dbReference type="EMBL" id="JAPQKL010000008">
    <property type="protein sequence ID" value="KAJ5120622.1"/>
    <property type="molecule type" value="Genomic_DNA"/>
</dbReference>
<feature type="region of interest" description="Disordered" evidence="1">
    <location>
        <begin position="1"/>
        <end position="68"/>
    </location>
</feature>
<proteinExistence type="predicted"/>
<reference evidence="3" key="2">
    <citation type="journal article" date="2023" name="IMA Fungus">
        <title>Comparative genomic study of the Penicillium genus elucidates a diverse pangenome and 15 lateral gene transfer events.</title>
        <authorList>
            <person name="Petersen C."/>
            <person name="Sorensen T."/>
            <person name="Nielsen M.R."/>
            <person name="Sondergaard T.E."/>
            <person name="Sorensen J.L."/>
            <person name="Fitzpatrick D.A."/>
            <person name="Frisvad J.C."/>
            <person name="Nielsen K.L."/>
        </authorList>
    </citation>
    <scope>NUCLEOTIDE SEQUENCE</scope>
    <source>
        <strain evidence="3">IBT 22155</strain>
    </source>
</reference>
<accession>A0A9W9KUP4</accession>
<dbReference type="RefSeq" id="XP_056517126.1">
    <property type="nucleotide sequence ID" value="XM_056670753.1"/>
</dbReference>
<organism evidence="3 4">
    <name type="scientific">Penicillium bovifimosum</name>
    <dbReference type="NCBI Taxonomy" id="126998"/>
    <lineage>
        <taxon>Eukaryota</taxon>
        <taxon>Fungi</taxon>
        <taxon>Dikarya</taxon>
        <taxon>Ascomycota</taxon>
        <taxon>Pezizomycotina</taxon>
        <taxon>Eurotiomycetes</taxon>
        <taxon>Eurotiomycetidae</taxon>
        <taxon>Eurotiales</taxon>
        <taxon>Aspergillaceae</taxon>
        <taxon>Penicillium</taxon>
    </lineage>
</organism>
<evidence type="ECO:0000256" key="1">
    <source>
        <dbReference type="SAM" id="MobiDB-lite"/>
    </source>
</evidence>
<dbReference type="OrthoDB" id="6614653at2759"/>
<gene>
    <name evidence="3" type="ORF">N7515_010010</name>
</gene>
<dbReference type="PANTHER" id="PTHR33387">
    <property type="entry name" value="RMLC-LIKE JELLY ROLL FOLD PROTEIN"/>
    <property type="match status" value="1"/>
</dbReference>
<dbReference type="Proteomes" id="UP001149079">
    <property type="component" value="Unassembled WGS sequence"/>
</dbReference>
<dbReference type="Gene3D" id="2.60.120.10">
    <property type="entry name" value="Jelly Rolls"/>
    <property type="match status" value="1"/>
</dbReference>
<sequence>MSNQPNLKPLYPPHPSQQEPEEESPQIQKTVDALSLLPHPEGGYYVETDRDPLRIPNPFAPTSDTDKDRSASTTIFYLLTPNRSFGAFHRNKGRTVHVWQRGRGRYVIIHADEVEGGKGKARVETFVVGPDVAAGERMQWVVEGGKYKASFLLEDGGSGESKEGLLISEVVVPGFEFADHDFLRREKMEELLTEEQVREMDWMLRVE</sequence>
<evidence type="ECO:0000313" key="3">
    <source>
        <dbReference type="EMBL" id="KAJ5120622.1"/>
    </source>
</evidence>
<comment type="caution">
    <text evidence="3">The sequence shown here is derived from an EMBL/GenBank/DDBJ whole genome shotgun (WGS) entry which is preliminary data.</text>
</comment>